<dbReference type="GO" id="GO:0005524">
    <property type="term" value="F:ATP binding"/>
    <property type="evidence" value="ECO:0007669"/>
    <property type="project" value="UniProtKB-KW"/>
</dbReference>
<dbReference type="CDD" id="cd17922">
    <property type="entry name" value="DEXHc_LHR-like"/>
    <property type="match status" value="1"/>
</dbReference>
<dbReference type="KEGG" id="rain:Rai3103_08525"/>
<keyword evidence="5" id="KW-0067">ATP-binding</keyword>
<keyword evidence="1" id="KW-0547">Nucleotide-binding</keyword>
<dbReference type="CDD" id="cd18796">
    <property type="entry name" value="SF2_C_LHR"/>
    <property type="match status" value="1"/>
</dbReference>
<dbReference type="InterPro" id="IPR045628">
    <property type="entry name" value="Lhr_WH_dom"/>
</dbReference>
<dbReference type="GO" id="GO:0006281">
    <property type="term" value="P:DNA repair"/>
    <property type="evidence" value="ECO:0007669"/>
    <property type="project" value="UniProtKB-KW"/>
</dbReference>
<dbReference type="InterPro" id="IPR055368">
    <property type="entry name" value="WH3_Lhr"/>
</dbReference>
<dbReference type="Pfam" id="PF00270">
    <property type="entry name" value="DEAD"/>
    <property type="match status" value="1"/>
</dbReference>
<dbReference type="SMART" id="SM00490">
    <property type="entry name" value="HELICc"/>
    <property type="match status" value="1"/>
</dbReference>
<dbReference type="Pfam" id="PF23235">
    <property type="entry name" value="WHD_3rd_Lhr"/>
    <property type="match status" value="1"/>
</dbReference>
<dbReference type="GO" id="GO:0003677">
    <property type="term" value="F:DNA binding"/>
    <property type="evidence" value="ECO:0007669"/>
    <property type="project" value="UniProtKB-KW"/>
</dbReference>
<dbReference type="RefSeq" id="WP_153572239.1">
    <property type="nucleotide sequence ID" value="NZ_CP045725.1"/>
</dbReference>
<evidence type="ECO:0000313" key="12">
    <source>
        <dbReference type="EMBL" id="QGF23709.1"/>
    </source>
</evidence>
<dbReference type="Pfam" id="PF23236">
    <property type="entry name" value="WHD_2nd_Lhr"/>
    <property type="match status" value="1"/>
</dbReference>
<dbReference type="Pfam" id="PF08494">
    <property type="entry name" value="DEAD_assoc"/>
    <property type="match status" value="1"/>
</dbReference>
<evidence type="ECO:0000256" key="2">
    <source>
        <dbReference type="ARBA" id="ARBA00022763"/>
    </source>
</evidence>
<keyword evidence="4 12" id="KW-0347">Helicase</keyword>
<keyword evidence="2" id="KW-0227">DNA damage</keyword>
<dbReference type="InterPro" id="IPR052511">
    <property type="entry name" value="ATP-dep_Helicase"/>
</dbReference>
<reference evidence="12 13" key="1">
    <citation type="submission" date="2019-10" db="EMBL/GenBank/DDBJ databases">
        <title>Genomic analysis of Raineyella sp. CBA3103.</title>
        <authorList>
            <person name="Roh S.W."/>
        </authorList>
    </citation>
    <scope>NUCLEOTIDE SEQUENCE [LARGE SCALE GENOMIC DNA]</scope>
    <source>
        <strain evidence="12 13">CBA3103</strain>
    </source>
</reference>
<evidence type="ECO:0000256" key="6">
    <source>
        <dbReference type="ARBA" id="ARBA00023125"/>
    </source>
</evidence>
<dbReference type="Pfam" id="PF23234">
    <property type="entry name" value="WHD_4th_Lhr"/>
    <property type="match status" value="1"/>
</dbReference>
<dbReference type="Pfam" id="PF00271">
    <property type="entry name" value="Helicase_C"/>
    <property type="match status" value="1"/>
</dbReference>
<evidence type="ECO:0000256" key="3">
    <source>
        <dbReference type="ARBA" id="ARBA00022801"/>
    </source>
</evidence>
<organism evidence="12 13">
    <name type="scientific">Raineyella fluvialis</name>
    <dbReference type="NCBI Taxonomy" id="2662261"/>
    <lineage>
        <taxon>Bacteria</taxon>
        <taxon>Bacillati</taxon>
        <taxon>Actinomycetota</taxon>
        <taxon>Actinomycetes</taxon>
        <taxon>Propionibacteriales</taxon>
        <taxon>Propionibacteriaceae</taxon>
        <taxon>Raineyella</taxon>
    </lineage>
</organism>
<dbReference type="InterPro" id="IPR001650">
    <property type="entry name" value="Helicase_C-like"/>
</dbReference>
<dbReference type="InterPro" id="IPR055369">
    <property type="entry name" value="WH2_Lhr"/>
</dbReference>
<feature type="domain" description="Helicase ATP-binding" evidence="10">
    <location>
        <begin position="30"/>
        <end position="223"/>
    </location>
</feature>
<keyword evidence="8" id="KW-0413">Isomerase</keyword>
<evidence type="ECO:0000256" key="8">
    <source>
        <dbReference type="ARBA" id="ARBA00023235"/>
    </source>
</evidence>
<feature type="domain" description="Helicase C-terminal" evidence="11">
    <location>
        <begin position="265"/>
        <end position="434"/>
    </location>
</feature>
<evidence type="ECO:0000256" key="5">
    <source>
        <dbReference type="ARBA" id="ARBA00022840"/>
    </source>
</evidence>
<dbReference type="EMBL" id="CP045725">
    <property type="protein sequence ID" value="QGF23709.1"/>
    <property type="molecule type" value="Genomic_DNA"/>
</dbReference>
<feature type="region of interest" description="Disordered" evidence="9">
    <location>
        <begin position="1286"/>
        <end position="1306"/>
    </location>
</feature>
<proteinExistence type="predicted"/>
<dbReference type="NCBIfam" id="NF007284">
    <property type="entry name" value="PRK09751.1"/>
    <property type="match status" value="1"/>
</dbReference>
<dbReference type="InterPro" id="IPR014001">
    <property type="entry name" value="Helicase_ATP-bd"/>
</dbReference>
<evidence type="ECO:0000259" key="10">
    <source>
        <dbReference type="PROSITE" id="PS51192"/>
    </source>
</evidence>
<gene>
    <name evidence="12" type="ORF">Rai3103_08525</name>
</gene>
<sequence>MSALSRFDPATRAWFEDAFGAPTAAQAGAWSAISSGQHALVIAPTGSGKTLSAFLWAIDRLLFGAPVAVEEPRTRVLYISPLKALGVDVERNLRVPLAGIAAVAADRGEETQDVRVGVRSGDTAPADRRRLLHDPPDILITTPESLYLMLTSAARETLTGVGTVVVDEVHAVAGTKRGAHLALSLERLDELLPAPAQRIGLSATVEPADEVARFLGGRQPVEIVRPPSDKAWDLTITVPVPDLADLSRDRTADDDPERIHSIWPDIEERLVDHVLAHRSTLVFANSRRSAEKLTTRMNEVHAERLRDAGELGDDEDPPVLARSHHGSVAIEQRSMIEGDLKAGRLRCVVATSSLELGIDMGAIDLVIQVAAPFSVASGLQRVGRAGHQVGEVSRGIIFPTHRADLVHAAVVGRRMISGAIEPLHVVAGPLDILAQHTVSACALGPLDVEEWWQTVRRAAPFADLPRSAFEGTLGLLAGRYPSDEFAELRPRVVWDHEHGTLTGRPGSQRLAVTSGGTIPDRGLYPVYLLAGDETRGPRRVGELDEEMVFETRVGDIIALGATSWRVEEITPERVSVVPAPGVPGRLPFWHGEDDGRPAVLGAAMGGYVRELEERTAALGEDRVRGELREAGLDAWAADNLLDYLRDQRRATGLVPADDRLVVERFRDELGDWRVVCHTPYGKPVNAPWALAVARRVRERHDVDPQVMASDDGIVLRVPATDATPPDDTLFRFDPDELVRTVSAEAEHSALFAARFRECAARALLLPRRDPTKRSPLWQQRHRSAQLLQVASRYPAFPIVLEAMREVLLDAYDIGAMHSLHERIARHEVTLTTVETVKPSPFASSLLLGYVGQFLYDGDVPLAERRAAALGLDQKLLGELLGATDLADLLDPAVIERVEAELQHTAPDRRLHGLEGVADLLRLLGPLTVPEITARLEEGADPQGREAEAVATYVDALVSRRRAILVDIGGVLRVAAVEDAARLRDALGTVLPPLVPAAHLEAVPDPLRDLVGRYARTHGPFVVADAARQLGMGAAVVQHTVHRLVEEDRLVAGEFVRRADGVAGEATQYVDAEVLRVIRRRSLSVLRAQVKPVDAQRYASFQQVWQHVGDGNRVDGEDGVLSVVDQLAGIRLPASAWESLVLPARVDHWTPGLLDALVAGGDVLWAGDGALAGGDGWLTLHLADAQDLTLPTDLEERAEAITDPVAVRVHRLLAERGGAYLVDEILEALVRQETDRGRVPGSEDGSDGPAPLSAVVVAEAVTTLAWAGLVTSDTYASVRAMLRLGQGTHRTPSTPTRGRPGRPGRLRLRPPALAARSVLPGRWSLLRPRPLDATVRASELAQLLLDRHGVVTRGAVELEGLAGGFAAQYRVLTALEENGRCRRGYFVADLGPAQFAEAGTVDLLRRAEAPDAVLLAATDPANPYGAALPWPEVPGEAEVASRPGRRSGALVVLAGGAPVLFLERGGRTLLAFTDDRLRLADAGRVLADAVQRGAVDTLSIETVNGLPAMGLSGAPVAVRAGLVEAGAYTSPRAIRLRRT</sequence>
<keyword evidence="6" id="KW-0238">DNA-binding</keyword>
<evidence type="ECO:0000259" key="11">
    <source>
        <dbReference type="PROSITE" id="PS51194"/>
    </source>
</evidence>
<dbReference type="SMART" id="SM00487">
    <property type="entry name" value="DEXDc"/>
    <property type="match status" value="1"/>
</dbReference>
<dbReference type="InterPro" id="IPR011545">
    <property type="entry name" value="DEAD/DEAH_box_helicase_dom"/>
</dbReference>
<protein>
    <submittedName>
        <fullName evidence="12">ATP-dependent helicase</fullName>
        <ecNumber evidence="12">3.6.4.-</ecNumber>
    </submittedName>
</protein>
<evidence type="ECO:0000256" key="7">
    <source>
        <dbReference type="ARBA" id="ARBA00023204"/>
    </source>
</evidence>
<dbReference type="PROSITE" id="PS51194">
    <property type="entry name" value="HELICASE_CTER"/>
    <property type="match status" value="1"/>
</dbReference>
<evidence type="ECO:0000256" key="4">
    <source>
        <dbReference type="ARBA" id="ARBA00022806"/>
    </source>
</evidence>
<dbReference type="InterPro" id="IPR027417">
    <property type="entry name" value="P-loop_NTPase"/>
</dbReference>
<dbReference type="SUPFAM" id="SSF52540">
    <property type="entry name" value="P-loop containing nucleoside triphosphate hydrolases"/>
    <property type="match status" value="1"/>
</dbReference>
<dbReference type="GO" id="GO:0004386">
    <property type="term" value="F:helicase activity"/>
    <property type="evidence" value="ECO:0007669"/>
    <property type="project" value="UniProtKB-KW"/>
</dbReference>
<keyword evidence="7" id="KW-0234">DNA repair</keyword>
<keyword evidence="13" id="KW-1185">Reference proteome</keyword>
<dbReference type="PANTHER" id="PTHR47962">
    <property type="entry name" value="ATP-DEPENDENT HELICASE LHR-RELATED-RELATED"/>
    <property type="match status" value="1"/>
</dbReference>
<dbReference type="Proteomes" id="UP000386847">
    <property type="component" value="Chromosome"/>
</dbReference>
<dbReference type="InterPro" id="IPR055367">
    <property type="entry name" value="WH4_Lhr"/>
</dbReference>
<dbReference type="PANTHER" id="PTHR47962:SF5">
    <property type="entry name" value="ATP-DEPENDENT HELICASE LHR-RELATED"/>
    <property type="match status" value="1"/>
</dbReference>
<keyword evidence="3 12" id="KW-0378">Hydrolase</keyword>
<name>A0A5Q2FA77_9ACTN</name>
<dbReference type="Pfam" id="PF19306">
    <property type="entry name" value="WHD_Lhr"/>
    <property type="match status" value="1"/>
</dbReference>
<dbReference type="InterPro" id="IPR013701">
    <property type="entry name" value="Lhr-like_DEAD/DEAH_assoc"/>
</dbReference>
<dbReference type="Gene3D" id="3.40.50.300">
    <property type="entry name" value="P-loop containing nucleotide triphosphate hydrolases"/>
    <property type="match status" value="2"/>
</dbReference>
<dbReference type="EC" id="3.6.4.-" evidence="12"/>
<evidence type="ECO:0000313" key="13">
    <source>
        <dbReference type="Proteomes" id="UP000386847"/>
    </source>
</evidence>
<dbReference type="PROSITE" id="PS51192">
    <property type="entry name" value="HELICASE_ATP_BIND_1"/>
    <property type="match status" value="1"/>
</dbReference>
<evidence type="ECO:0000256" key="9">
    <source>
        <dbReference type="SAM" id="MobiDB-lite"/>
    </source>
</evidence>
<dbReference type="GO" id="GO:0016887">
    <property type="term" value="F:ATP hydrolysis activity"/>
    <property type="evidence" value="ECO:0007669"/>
    <property type="project" value="TreeGrafter"/>
</dbReference>
<accession>A0A5Q2FA77</accession>
<evidence type="ECO:0000256" key="1">
    <source>
        <dbReference type="ARBA" id="ARBA00022741"/>
    </source>
</evidence>